<dbReference type="RefSeq" id="WP_345188780.1">
    <property type="nucleotide sequence ID" value="NZ_BAABGP010000024.1"/>
</dbReference>
<dbReference type="Gene3D" id="2.60.120.260">
    <property type="entry name" value="Galactose-binding domain-like"/>
    <property type="match status" value="2"/>
</dbReference>
<dbReference type="EMBL" id="BAABGP010000024">
    <property type="protein sequence ID" value="GAA4491444.1"/>
    <property type="molecule type" value="Genomic_DNA"/>
</dbReference>
<dbReference type="PANTHER" id="PTHR22925:SF3">
    <property type="entry name" value="GLYCOSYL HYDROLASE FAMILY PROTEIN 43"/>
    <property type="match status" value="1"/>
</dbReference>
<gene>
    <name evidence="4" type="ORF">GCM10023171_35380</name>
</gene>
<keyword evidence="3" id="KW-0326">Glycosidase</keyword>
<organism evidence="4 5">
    <name type="scientific">Microbacterium panaciterrae</name>
    <dbReference type="NCBI Taxonomy" id="985759"/>
    <lineage>
        <taxon>Bacteria</taxon>
        <taxon>Bacillati</taxon>
        <taxon>Actinomycetota</taxon>
        <taxon>Actinomycetes</taxon>
        <taxon>Micrococcales</taxon>
        <taxon>Microbacteriaceae</taxon>
        <taxon>Microbacterium</taxon>
    </lineage>
</organism>
<dbReference type="Pfam" id="PF07554">
    <property type="entry name" value="FIVAR"/>
    <property type="match status" value="1"/>
</dbReference>
<evidence type="ECO:0000313" key="4">
    <source>
        <dbReference type="EMBL" id="GAA4491444.1"/>
    </source>
</evidence>
<dbReference type="PANTHER" id="PTHR22925">
    <property type="entry name" value="GLYCOSYL HYDROLASE 43 FAMILY MEMBER"/>
    <property type="match status" value="1"/>
</dbReference>
<dbReference type="SUPFAM" id="SSF75005">
    <property type="entry name" value="Arabinanase/levansucrase/invertase"/>
    <property type="match status" value="1"/>
</dbReference>
<accession>A0ABP8PR56</accession>
<proteinExistence type="inferred from homology"/>
<name>A0ABP8PR56_9MICO</name>
<dbReference type="InterPro" id="IPR006710">
    <property type="entry name" value="Glyco_hydro_43"/>
</dbReference>
<comment type="caution">
    <text evidence="4">The sequence shown here is derived from an EMBL/GenBank/DDBJ whole genome shotgun (WGS) entry which is preliminary data.</text>
</comment>
<evidence type="ECO:0000256" key="3">
    <source>
        <dbReference type="ARBA" id="ARBA00023295"/>
    </source>
</evidence>
<keyword evidence="2" id="KW-0378">Hydrolase</keyword>
<dbReference type="CDD" id="cd18823">
    <property type="entry name" value="GH43_RcAra43A-like"/>
    <property type="match status" value="1"/>
</dbReference>
<dbReference type="InterPro" id="IPR023296">
    <property type="entry name" value="Glyco_hydro_beta-prop_sf"/>
</dbReference>
<dbReference type="Pfam" id="PF04616">
    <property type="entry name" value="Glyco_hydro_43"/>
    <property type="match status" value="1"/>
</dbReference>
<evidence type="ECO:0000313" key="5">
    <source>
        <dbReference type="Proteomes" id="UP001500731"/>
    </source>
</evidence>
<dbReference type="Gene3D" id="2.115.10.20">
    <property type="entry name" value="Glycosyl hydrolase domain, family 43"/>
    <property type="match status" value="1"/>
</dbReference>
<evidence type="ECO:0000256" key="2">
    <source>
        <dbReference type="ARBA" id="ARBA00022801"/>
    </source>
</evidence>
<protein>
    <submittedName>
        <fullName evidence="4">Uncharacterized protein</fullName>
    </submittedName>
</protein>
<evidence type="ECO:0000256" key="1">
    <source>
        <dbReference type="ARBA" id="ARBA00009865"/>
    </source>
</evidence>
<dbReference type="Proteomes" id="UP001500731">
    <property type="component" value="Unassembled WGS sequence"/>
</dbReference>
<keyword evidence="5" id="KW-1185">Reference proteome</keyword>
<reference evidence="5" key="1">
    <citation type="journal article" date="2019" name="Int. J. Syst. Evol. Microbiol.">
        <title>The Global Catalogue of Microorganisms (GCM) 10K type strain sequencing project: providing services to taxonomists for standard genome sequencing and annotation.</title>
        <authorList>
            <consortium name="The Broad Institute Genomics Platform"/>
            <consortium name="The Broad Institute Genome Sequencing Center for Infectious Disease"/>
            <person name="Wu L."/>
            <person name="Ma J."/>
        </authorList>
    </citation>
    <scope>NUCLEOTIDE SEQUENCE [LARGE SCALE GENOMIC DNA]</scope>
    <source>
        <strain evidence="5">JCM 17839</strain>
    </source>
</reference>
<comment type="similarity">
    <text evidence="1">Belongs to the glycosyl hydrolase 43 family.</text>
</comment>
<sequence length="774" mass="82678">MLLSPIAHSNSAAAAETTVTVDHNAITTTQGTPNLTYYSGTWASNTRIHWATTGSFFEIPFTGHTVDLYGSTRTDHGTGRVYVDNVQVGTVTYQGANNNTVRLLFTKSGLTNGPHTLRVEADGWVDHGWATFTATVAGPIEDDLSHLYNSVTNRASGDYTASSWTTFAAARTAAGTAVTNNSGTSASREQLRVDLLAALNALVDIDGLRDMVADYQTRVSSQYTSASWTPFAAAIAQAQSVIANSSASLATMVAAKNSLQNAAAGLVTTSGGTFKTITNDTWWNDTAGNPIYSQGGGVFKFGDTYYWYGVEYAGAALYRANPSTKYDNNVTFVSIPVYSSKDLASWKFENRIVTTSTKLAIPTSKGQYFAKMNSMADAAWVGRLGVSYNENTGKYVLVTQFNQLFDPTGSQAGGVMFLQGDSPTDLFDYGNMQEQIVNSPTKATGDQTVFTDDDGTDYLVFSNSSGRNRAFVSRLAPADSLSLEPGVQIGYIPGSGREGNAMFRMGNRYYMASSDLHGWNTSVNYVIQSQSSAIQGTYGSEFTMSGTEMDYSHVTQTGFFFRVDGTTQSTVVYAGDRWADFAWNGIGYNQWMPLTNNAGTPAFNSLSQWELNAVTGEWRVSSGNNYVLNPEFAADRVAVTTLTGWTNQADAGSTSAFVANVSPGAASSRWGLRLNATTAFSGAVQQTVTVPTGTYRFALSANTAGGLAYARAVIVEADGTRNVIDLNAQSNGWKAFSLSGITLAAGPVTIRIEAKSTTGNQPVTVDALSLVKTS</sequence>
<dbReference type="Gene3D" id="1.20.1270.70">
    <property type="entry name" value="Designed single chain three-helix bundle"/>
    <property type="match status" value="1"/>
</dbReference>